<organism evidence="1">
    <name type="scientific">termite gut metagenome</name>
    <dbReference type="NCBI Taxonomy" id="433724"/>
    <lineage>
        <taxon>unclassified sequences</taxon>
        <taxon>metagenomes</taxon>
        <taxon>organismal metagenomes</taxon>
    </lineage>
</organism>
<accession>A0A5J4S2L7</accession>
<dbReference type="EMBL" id="SNRY01000516">
    <property type="protein sequence ID" value="KAA6339680.1"/>
    <property type="molecule type" value="Genomic_DNA"/>
</dbReference>
<reference evidence="1" key="1">
    <citation type="submission" date="2019-03" db="EMBL/GenBank/DDBJ databases">
        <title>Single cell metagenomics reveals metabolic interactions within the superorganism composed of flagellate Streblomastix strix and complex community of Bacteroidetes bacteria on its surface.</title>
        <authorList>
            <person name="Treitli S.C."/>
            <person name="Kolisko M."/>
            <person name="Husnik F."/>
            <person name="Keeling P."/>
            <person name="Hampl V."/>
        </authorList>
    </citation>
    <scope>NUCLEOTIDE SEQUENCE</scope>
    <source>
        <strain evidence="1">STM</strain>
    </source>
</reference>
<protein>
    <recommendedName>
        <fullName evidence="2">Phospholipase</fullName>
    </recommendedName>
</protein>
<proteinExistence type="predicted"/>
<sequence>MWILGISLVVLAVVARILGILRDKGPDKNKTDGELTVRTEATKIDPECCGLHEVCERNSLLTDIRKSIAYYDDEELDQYIGNPPHAYTPIEVEQFRDVLYTMKDAEVAGWVRSLQLRGINLPDEMKDETFLIIGEQKGKGV</sequence>
<evidence type="ECO:0008006" key="2">
    <source>
        <dbReference type="Google" id="ProtNLM"/>
    </source>
</evidence>
<gene>
    <name evidence="1" type="ORF">EZS27_012412</name>
</gene>
<evidence type="ECO:0000313" key="1">
    <source>
        <dbReference type="EMBL" id="KAA6339680.1"/>
    </source>
</evidence>
<comment type="caution">
    <text evidence="1">The sequence shown here is derived from an EMBL/GenBank/DDBJ whole genome shotgun (WGS) entry which is preliminary data.</text>
</comment>
<dbReference type="AlphaFoldDB" id="A0A5J4S2L7"/>
<name>A0A5J4S2L7_9ZZZZ</name>